<dbReference type="RefSeq" id="WP_151971218.1">
    <property type="nucleotide sequence ID" value="NZ_AP019860.1"/>
</dbReference>
<dbReference type="InterPro" id="IPR010982">
    <property type="entry name" value="Lambda_DNA-bd_dom_sf"/>
</dbReference>
<proteinExistence type="predicted"/>
<evidence type="ECO:0000259" key="1">
    <source>
        <dbReference type="PROSITE" id="PS50943"/>
    </source>
</evidence>
<dbReference type="Gene3D" id="1.10.260.40">
    <property type="entry name" value="lambda repressor-like DNA-binding domains"/>
    <property type="match status" value="1"/>
</dbReference>
<dbReference type="GO" id="GO:0003677">
    <property type="term" value="F:DNA binding"/>
    <property type="evidence" value="ECO:0007669"/>
    <property type="project" value="InterPro"/>
</dbReference>
<evidence type="ECO:0000313" key="2">
    <source>
        <dbReference type="EMBL" id="BBM87191.1"/>
    </source>
</evidence>
<dbReference type="Pfam" id="PF01381">
    <property type="entry name" value="HTH_3"/>
    <property type="match status" value="1"/>
</dbReference>
<keyword evidence="3" id="KW-1185">Reference proteome</keyword>
<organism evidence="2 3">
    <name type="scientific">Uabimicrobium amorphum</name>
    <dbReference type="NCBI Taxonomy" id="2596890"/>
    <lineage>
        <taxon>Bacteria</taxon>
        <taxon>Pseudomonadati</taxon>
        <taxon>Planctomycetota</taxon>
        <taxon>Candidatus Uabimicrobiia</taxon>
        <taxon>Candidatus Uabimicrobiales</taxon>
        <taxon>Candidatus Uabimicrobiaceae</taxon>
        <taxon>Candidatus Uabimicrobium</taxon>
    </lineage>
</organism>
<dbReference type="KEGG" id="uam:UABAM_05594"/>
<name>A0A5S9ITK9_UABAM</name>
<accession>A0A5S9ITK9</accession>
<dbReference type="SUPFAM" id="SSF47413">
    <property type="entry name" value="lambda repressor-like DNA-binding domains"/>
    <property type="match status" value="1"/>
</dbReference>
<feature type="domain" description="HTH cro/C1-type" evidence="1">
    <location>
        <begin position="9"/>
        <end position="68"/>
    </location>
</feature>
<dbReference type="AlphaFoldDB" id="A0A5S9ITK9"/>
<reference evidence="2 3" key="1">
    <citation type="submission" date="2019-08" db="EMBL/GenBank/DDBJ databases">
        <title>Complete genome sequence of Candidatus Uab amorphum.</title>
        <authorList>
            <person name="Shiratori T."/>
            <person name="Suzuki S."/>
            <person name="Kakizawa Y."/>
            <person name="Ishida K."/>
        </authorList>
    </citation>
    <scope>NUCLEOTIDE SEQUENCE [LARGE SCALE GENOMIC DNA]</scope>
    <source>
        <strain evidence="2 3">SRT547</strain>
    </source>
</reference>
<evidence type="ECO:0000313" key="3">
    <source>
        <dbReference type="Proteomes" id="UP000326354"/>
    </source>
</evidence>
<dbReference type="PROSITE" id="PS50943">
    <property type="entry name" value="HTH_CROC1"/>
    <property type="match status" value="1"/>
</dbReference>
<dbReference type="EMBL" id="AP019860">
    <property type="protein sequence ID" value="BBM87191.1"/>
    <property type="molecule type" value="Genomic_DNA"/>
</dbReference>
<dbReference type="CDD" id="cd00093">
    <property type="entry name" value="HTH_XRE"/>
    <property type="match status" value="1"/>
</dbReference>
<protein>
    <recommendedName>
        <fullName evidence="1">HTH cro/C1-type domain-containing protein</fullName>
    </recommendedName>
</protein>
<dbReference type="InterPro" id="IPR001387">
    <property type="entry name" value="Cro/C1-type_HTH"/>
</dbReference>
<gene>
    <name evidence="2" type="ORF">UABAM_05594</name>
</gene>
<dbReference type="Proteomes" id="UP000326354">
    <property type="component" value="Chromosome"/>
</dbReference>
<sequence length="265" mass="30197">MAKNIAHLVKEYRIKNHLTQTQLGNLLGRTGKSAQVYISNVESGKRKKFASQELEMLAKTLNISKKEMKACEEYTATKNALSQKNAQNLRELLMRQTNIISLVDLMELEKTSQRTWIVAVEGISQHLHSSLAFDLESTVVQEAVKYSIARGTPYRYLLELNPQNIAHFTTLQNNLQKALQKGHRKNPTPPLLKGGFLSPEWMIFSVMQLVIYKIDNQVVSYVINPMGAKTEEDCILCFQLSEEMAQRAELSFLLAWQKVVDIENI</sequence>